<keyword evidence="5 9" id="KW-0067">ATP-binding</keyword>
<comment type="subcellular location">
    <subcellularLocation>
        <location evidence="9">Cytoplasm</location>
    </subcellularLocation>
</comment>
<organism evidence="11 12">
    <name type="scientific">Desulforamulus aquiferis</name>
    <dbReference type="NCBI Taxonomy" id="1397668"/>
    <lineage>
        <taxon>Bacteria</taxon>
        <taxon>Bacillati</taxon>
        <taxon>Bacillota</taxon>
        <taxon>Clostridia</taxon>
        <taxon>Eubacteriales</taxon>
        <taxon>Peptococcaceae</taxon>
        <taxon>Desulforamulus</taxon>
    </lineage>
</organism>
<comment type="pathway">
    <text evidence="9">Cofactor biosynthesis; coenzyme A biosynthesis; CoA from (R)-pantothenate: step 4/5.</text>
</comment>
<dbReference type="Gene3D" id="3.40.50.620">
    <property type="entry name" value="HUPs"/>
    <property type="match status" value="1"/>
</dbReference>
<evidence type="ECO:0000313" key="12">
    <source>
        <dbReference type="Proteomes" id="UP001172911"/>
    </source>
</evidence>
<keyword evidence="12" id="KW-1185">Reference proteome</keyword>
<keyword evidence="2 9" id="KW-0808">Transferase</keyword>
<dbReference type="Pfam" id="PF01467">
    <property type="entry name" value="CTP_transf_like"/>
    <property type="match status" value="1"/>
</dbReference>
<evidence type="ECO:0000256" key="2">
    <source>
        <dbReference type="ARBA" id="ARBA00022679"/>
    </source>
</evidence>
<dbReference type="InterPro" id="IPR014729">
    <property type="entry name" value="Rossmann-like_a/b/a_fold"/>
</dbReference>
<feature type="binding site" evidence="9">
    <location>
        <begin position="124"/>
        <end position="130"/>
    </location>
    <ligand>
        <name>ATP</name>
        <dbReference type="ChEBI" id="CHEBI:30616"/>
    </ligand>
</feature>
<evidence type="ECO:0000256" key="4">
    <source>
        <dbReference type="ARBA" id="ARBA00022741"/>
    </source>
</evidence>
<evidence type="ECO:0000256" key="3">
    <source>
        <dbReference type="ARBA" id="ARBA00022695"/>
    </source>
</evidence>
<keyword evidence="1 9" id="KW-0963">Cytoplasm</keyword>
<comment type="function">
    <text evidence="9">Reversibly transfers an adenylyl group from ATP to 4'-phosphopantetheine, yielding dephospho-CoA (dPCoA) and pyrophosphate.</text>
</comment>
<reference evidence="11" key="1">
    <citation type="journal article" date="2023" name="J. Hazard. Mater.">
        <title>Anaerobic biodegradation of pyrene and benzo[a]pyrene by a new sulfate-reducing Desulforamulus aquiferis strain DSA.</title>
        <authorList>
            <person name="Zhang Z."/>
            <person name="Sun J."/>
            <person name="Gong X."/>
            <person name="Wang C."/>
            <person name="Wang H."/>
        </authorList>
    </citation>
    <scope>NUCLEOTIDE SEQUENCE</scope>
    <source>
        <strain evidence="11">DSA</strain>
    </source>
</reference>
<dbReference type="GO" id="GO:0005737">
    <property type="term" value="C:cytoplasm"/>
    <property type="evidence" value="ECO:0007669"/>
    <property type="project" value="UniProtKB-SubCell"/>
</dbReference>
<keyword evidence="7 9" id="KW-0173">Coenzyme A biosynthesis</keyword>
<reference evidence="11" key="2">
    <citation type="submission" date="2023-03" db="EMBL/GenBank/DDBJ databases">
        <authorList>
            <person name="Zhang Z."/>
        </authorList>
    </citation>
    <scope>NUCLEOTIDE SEQUENCE</scope>
    <source>
        <strain evidence="11">DSA</strain>
    </source>
</reference>
<keyword evidence="4 9" id="KW-0547">Nucleotide-binding</keyword>
<comment type="caution">
    <text evidence="11">The sequence shown here is derived from an EMBL/GenBank/DDBJ whole genome shotgun (WGS) entry which is preliminary data.</text>
</comment>
<dbReference type="InterPro" id="IPR004821">
    <property type="entry name" value="Cyt_trans-like"/>
</dbReference>
<keyword evidence="3 9" id="KW-0548">Nucleotidyltransferase</keyword>
<feature type="site" description="Transition state stabilizer" evidence="9">
    <location>
        <position position="17"/>
    </location>
</feature>
<comment type="similarity">
    <text evidence="9">Belongs to the bacterial CoaD family.</text>
</comment>
<dbReference type="AlphaFoldDB" id="A0AAW7ZD52"/>
<dbReference type="EMBL" id="JARPTC010000011">
    <property type="protein sequence ID" value="MDO7787164.1"/>
    <property type="molecule type" value="Genomic_DNA"/>
</dbReference>
<evidence type="ECO:0000313" key="11">
    <source>
        <dbReference type="EMBL" id="MDO7787164.1"/>
    </source>
</evidence>
<feature type="domain" description="Cytidyltransferase-like" evidence="10">
    <location>
        <begin position="5"/>
        <end position="134"/>
    </location>
</feature>
<feature type="binding site" evidence="9">
    <location>
        <position position="17"/>
    </location>
    <ligand>
        <name>ATP</name>
        <dbReference type="ChEBI" id="CHEBI:30616"/>
    </ligand>
</feature>
<feature type="binding site" evidence="9">
    <location>
        <begin position="9"/>
        <end position="10"/>
    </location>
    <ligand>
        <name>ATP</name>
        <dbReference type="ChEBI" id="CHEBI:30616"/>
    </ligand>
</feature>
<dbReference type="PANTHER" id="PTHR21342">
    <property type="entry name" value="PHOSPHOPANTETHEINE ADENYLYLTRANSFERASE"/>
    <property type="match status" value="1"/>
</dbReference>
<evidence type="ECO:0000256" key="7">
    <source>
        <dbReference type="ARBA" id="ARBA00022993"/>
    </source>
</evidence>
<feature type="binding site" evidence="9">
    <location>
        <position position="88"/>
    </location>
    <ligand>
        <name>substrate</name>
    </ligand>
</feature>
<dbReference type="NCBIfam" id="TIGR00125">
    <property type="entry name" value="cyt_tran_rel"/>
    <property type="match status" value="1"/>
</dbReference>
<feature type="binding site" evidence="9">
    <location>
        <position position="41"/>
    </location>
    <ligand>
        <name>substrate</name>
    </ligand>
</feature>
<dbReference type="EC" id="2.7.7.3" evidence="9"/>
<feature type="binding site" evidence="9">
    <location>
        <position position="9"/>
    </location>
    <ligand>
        <name>substrate</name>
    </ligand>
</feature>
<protein>
    <recommendedName>
        <fullName evidence="9">Phosphopantetheine adenylyltransferase</fullName>
        <ecNumber evidence="9">2.7.7.3</ecNumber>
    </recommendedName>
    <alternativeName>
        <fullName evidence="9">Dephospho-CoA pyrophosphorylase</fullName>
    </alternativeName>
    <alternativeName>
        <fullName evidence="9">Pantetheine-phosphate adenylyltransferase</fullName>
        <shortName evidence="9">PPAT</shortName>
    </alternativeName>
</protein>
<dbReference type="PANTHER" id="PTHR21342:SF1">
    <property type="entry name" value="PHOSPHOPANTETHEINE ADENYLYLTRANSFERASE"/>
    <property type="match status" value="1"/>
</dbReference>
<evidence type="ECO:0000256" key="8">
    <source>
        <dbReference type="ARBA" id="ARBA00029346"/>
    </source>
</evidence>
<dbReference type="Proteomes" id="UP001172911">
    <property type="component" value="Unassembled WGS sequence"/>
</dbReference>
<sequence length="162" mass="18285">MKIGIYPGSFDPITNGHLDVIERAASLFDKLIVSVARNSKKIQPLFTVEERVEMLEKILEKYPNVIVDSFDGLTVNYALKQGAHVIVRGLRAITDFESEFVYALTNKKLAPEIETVYLMTRSEYSFISSSIVKEVASYDGCLSALVPELVIKELRQKYGYVK</sequence>
<evidence type="ECO:0000259" key="10">
    <source>
        <dbReference type="Pfam" id="PF01467"/>
    </source>
</evidence>
<feature type="binding site" evidence="9">
    <location>
        <begin position="89"/>
        <end position="91"/>
    </location>
    <ligand>
        <name>ATP</name>
        <dbReference type="ChEBI" id="CHEBI:30616"/>
    </ligand>
</feature>
<evidence type="ECO:0000256" key="6">
    <source>
        <dbReference type="ARBA" id="ARBA00022842"/>
    </source>
</evidence>
<evidence type="ECO:0000256" key="9">
    <source>
        <dbReference type="HAMAP-Rule" id="MF_00151"/>
    </source>
</evidence>
<accession>A0AAW7ZD52</accession>
<name>A0AAW7ZD52_9FIRM</name>
<dbReference type="CDD" id="cd02163">
    <property type="entry name" value="PPAT"/>
    <property type="match status" value="1"/>
</dbReference>
<dbReference type="SUPFAM" id="SSF52374">
    <property type="entry name" value="Nucleotidylyl transferase"/>
    <property type="match status" value="1"/>
</dbReference>
<feature type="binding site" evidence="9">
    <location>
        <position position="99"/>
    </location>
    <ligand>
        <name>ATP</name>
        <dbReference type="ChEBI" id="CHEBI:30616"/>
    </ligand>
</feature>
<evidence type="ECO:0000256" key="1">
    <source>
        <dbReference type="ARBA" id="ARBA00022490"/>
    </source>
</evidence>
<keyword evidence="6 9" id="KW-0460">Magnesium</keyword>
<comment type="cofactor">
    <cofactor evidence="9">
        <name>Mg(2+)</name>
        <dbReference type="ChEBI" id="CHEBI:18420"/>
    </cofactor>
</comment>
<feature type="binding site" evidence="9">
    <location>
        <position position="74"/>
    </location>
    <ligand>
        <name>substrate</name>
    </ligand>
</feature>
<proteinExistence type="inferred from homology"/>
<dbReference type="GO" id="GO:0005524">
    <property type="term" value="F:ATP binding"/>
    <property type="evidence" value="ECO:0007669"/>
    <property type="project" value="UniProtKB-KW"/>
</dbReference>
<comment type="catalytic activity">
    <reaction evidence="8 9">
        <text>(R)-4'-phosphopantetheine + ATP + H(+) = 3'-dephospho-CoA + diphosphate</text>
        <dbReference type="Rhea" id="RHEA:19801"/>
        <dbReference type="ChEBI" id="CHEBI:15378"/>
        <dbReference type="ChEBI" id="CHEBI:30616"/>
        <dbReference type="ChEBI" id="CHEBI:33019"/>
        <dbReference type="ChEBI" id="CHEBI:57328"/>
        <dbReference type="ChEBI" id="CHEBI:61723"/>
        <dbReference type="EC" id="2.7.7.3"/>
    </reaction>
</comment>
<dbReference type="GO" id="GO:0015937">
    <property type="term" value="P:coenzyme A biosynthetic process"/>
    <property type="evidence" value="ECO:0007669"/>
    <property type="project" value="UniProtKB-UniRule"/>
</dbReference>
<dbReference type="InterPro" id="IPR001980">
    <property type="entry name" value="PPAT"/>
</dbReference>
<dbReference type="HAMAP" id="MF_00151">
    <property type="entry name" value="PPAT_bact"/>
    <property type="match status" value="1"/>
</dbReference>
<dbReference type="NCBIfam" id="TIGR01510">
    <property type="entry name" value="coaD_prev_kdtB"/>
    <property type="match status" value="1"/>
</dbReference>
<dbReference type="PRINTS" id="PR01020">
    <property type="entry name" value="LPSBIOSNTHSS"/>
</dbReference>
<dbReference type="GO" id="GO:0004595">
    <property type="term" value="F:pantetheine-phosphate adenylyltransferase activity"/>
    <property type="evidence" value="ECO:0007669"/>
    <property type="project" value="UniProtKB-UniRule"/>
</dbReference>
<evidence type="ECO:0000256" key="5">
    <source>
        <dbReference type="ARBA" id="ARBA00022840"/>
    </source>
</evidence>
<comment type="subunit">
    <text evidence="9">Homohexamer.</text>
</comment>
<gene>
    <name evidence="9 11" type="primary">coaD</name>
    <name evidence="11" type="ORF">P6N53_08030</name>
</gene>
<dbReference type="RefSeq" id="WP_304542308.1">
    <property type="nucleotide sequence ID" value="NZ_JARPTC010000011.1"/>
</dbReference>